<keyword evidence="3" id="KW-1185">Reference proteome</keyword>
<dbReference type="EMBL" id="JBAMMX010000022">
    <property type="protein sequence ID" value="KAK6918805.1"/>
    <property type="molecule type" value="Genomic_DNA"/>
</dbReference>
<feature type="transmembrane region" description="Helical" evidence="1">
    <location>
        <begin position="77"/>
        <end position="98"/>
    </location>
</feature>
<feature type="transmembrane region" description="Helical" evidence="1">
    <location>
        <begin position="20"/>
        <end position="37"/>
    </location>
</feature>
<keyword evidence="1" id="KW-0472">Membrane</keyword>
<keyword evidence="1" id="KW-0812">Transmembrane</keyword>
<accession>A0AAN8UND2</accession>
<dbReference type="PANTHER" id="PTHR36703:SF1">
    <property type="entry name" value="TRIACYLGLYCEROL LIPASE-LIKE PROTEIN"/>
    <property type="match status" value="1"/>
</dbReference>
<evidence type="ECO:0000256" key="1">
    <source>
        <dbReference type="SAM" id="Phobius"/>
    </source>
</evidence>
<dbReference type="PANTHER" id="PTHR36703">
    <property type="entry name" value="TRIACYLGLYCEROL LIPASE-LIKE PROTEIN"/>
    <property type="match status" value="1"/>
</dbReference>
<gene>
    <name evidence="2" type="ORF">RJ641_017227</name>
</gene>
<proteinExistence type="predicted"/>
<keyword evidence="1" id="KW-1133">Transmembrane helix</keyword>
<organism evidence="2 3">
    <name type="scientific">Dillenia turbinata</name>
    <dbReference type="NCBI Taxonomy" id="194707"/>
    <lineage>
        <taxon>Eukaryota</taxon>
        <taxon>Viridiplantae</taxon>
        <taxon>Streptophyta</taxon>
        <taxon>Embryophyta</taxon>
        <taxon>Tracheophyta</taxon>
        <taxon>Spermatophyta</taxon>
        <taxon>Magnoliopsida</taxon>
        <taxon>eudicotyledons</taxon>
        <taxon>Gunneridae</taxon>
        <taxon>Pentapetalae</taxon>
        <taxon>Dilleniales</taxon>
        <taxon>Dilleniaceae</taxon>
        <taxon>Dillenia</taxon>
    </lineage>
</organism>
<protein>
    <submittedName>
        <fullName evidence="2">Uncharacterized protein</fullName>
    </submittedName>
</protein>
<evidence type="ECO:0000313" key="3">
    <source>
        <dbReference type="Proteomes" id="UP001370490"/>
    </source>
</evidence>
<reference evidence="2 3" key="1">
    <citation type="submission" date="2023-12" db="EMBL/GenBank/DDBJ databases">
        <title>A high-quality genome assembly for Dillenia turbinata (Dilleniales).</title>
        <authorList>
            <person name="Chanderbali A."/>
        </authorList>
    </citation>
    <scope>NUCLEOTIDE SEQUENCE [LARGE SCALE GENOMIC DNA]</scope>
    <source>
        <strain evidence="2">LSX21</strain>
        <tissue evidence="2">Leaf</tissue>
    </source>
</reference>
<name>A0AAN8UND2_9MAGN</name>
<comment type="caution">
    <text evidence="2">The sequence shown here is derived from an EMBL/GenBank/DDBJ whole genome shotgun (WGS) entry which is preliminary data.</text>
</comment>
<feature type="non-terminal residue" evidence="2">
    <location>
        <position position="1"/>
    </location>
</feature>
<evidence type="ECO:0000313" key="2">
    <source>
        <dbReference type="EMBL" id="KAK6918805.1"/>
    </source>
</evidence>
<dbReference type="AlphaFoldDB" id="A0AAN8UND2"/>
<dbReference type="Proteomes" id="UP001370490">
    <property type="component" value="Unassembled WGS sequence"/>
</dbReference>
<sequence>NMLLGLMKRSTDIFERHKIVFTILTSIASVGTAWFGYTLRHLHQTKVEQRLESIEKAMKSNYEMEHTEVKKILDSHYISTPACIATAGTTLVLGYVLGWRGGRWYANREFRKEQMRLLGQIKPKRWQFQLLRRPVLFDRLRRPLLRPKSSENAVKISDSVAETWKTE</sequence>